<evidence type="ECO:0000313" key="1">
    <source>
        <dbReference type="EMBL" id="URJ50757.1"/>
    </source>
</evidence>
<name>A0AAE9IAG7_PAEPO</name>
<organism evidence="1 2">
    <name type="scientific">Paenibacillus polymyxa</name>
    <name type="common">Bacillus polymyxa</name>
    <dbReference type="NCBI Taxonomy" id="1406"/>
    <lineage>
        <taxon>Bacteria</taxon>
        <taxon>Bacillati</taxon>
        <taxon>Bacillota</taxon>
        <taxon>Bacilli</taxon>
        <taxon>Bacillales</taxon>
        <taxon>Paenibacillaceae</taxon>
        <taxon>Paenibacillus</taxon>
    </lineage>
</organism>
<dbReference type="AlphaFoldDB" id="A0AAE9IAG7"/>
<proteinExistence type="predicted"/>
<protein>
    <submittedName>
        <fullName evidence="1">Uncharacterized protein</fullName>
    </submittedName>
</protein>
<evidence type="ECO:0000313" key="2">
    <source>
        <dbReference type="Proteomes" id="UP001055784"/>
    </source>
</evidence>
<accession>A0AAE9IAG7</accession>
<sequence>MLPDIERKLLRILYNYSAGRRRLPTMKELEIKTGRRTEDIKAGLLALEQDNYIVWENKSDTRHIVIIEGWDRDQKIVTPPGSANRYYTEY</sequence>
<gene>
    <name evidence="1" type="ORF">MF626_000126</name>
</gene>
<reference evidence="1" key="1">
    <citation type="submission" date="2022-11" db="EMBL/GenBank/DDBJ databases">
        <authorList>
            <person name="Vasilchenko N.G."/>
            <person name="Prazdnova E.V."/>
            <person name="Gorovtsov A.V."/>
            <person name="Chistyakov V.A."/>
            <person name="Pak M.L."/>
        </authorList>
    </citation>
    <scope>NUCLEOTIDE SEQUENCE</scope>
    <source>
        <strain evidence="1">R 4.5</strain>
    </source>
</reference>
<dbReference type="Proteomes" id="UP001055784">
    <property type="component" value="Chromosome"/>
</dbReference>
<dbReference type="EMBL" id="CP097770">
    <property type="protein sequence ID" value="URJ50757.1"/>
    <property type="molecule type" value="Genomic_DNA"/>
</dbReference>
<dbReference type="RefSeq" id="WP_250260662.1">
    <property type="nucleotide sequence ID" value="NZ_CP097770.1"/>
</dbReference>